<dbReference type="EnsemblPlants" id="AES72832">
    <property type="protein sequence ID" value="AES72832"/>
    <property type="gene ID" value="MTR_3g095890"/>
</dbReference>
<dbReference type="InterPro" id="IPR053168">
    <property type="entry name" value="Glutamic_endopeptidase"/>
</dbReference>
<dbReference type="STRING" id="3880.G7JBH2"/>
<dbReference type="eggNOG" id="ENOG502QVKG">
    <property type="taxonomic scope" value="Eukaryota"/>
</dbReference>
<dbReference type="EMBL" id="CM001219">
    <property type="protein sequence ID" value="AES72832.1"/>
    <property type="molecule type" value="Genomic_DNA"/>
</dbReference>
<protein>
    <submittedName>
        <fullName evidence="2">Carboxyl-terminal peptidase</fullName>
    </submittedName>
</protein>
<accession>G7JBH2</accession>
<dbReference type="Gene3D" id="3.90.1320.10">
    <property type="entry name" value="Outer-capsid protein sigma 3, large lobe"/>
    <property type="match status" value="1"/>
</dbReference>
<dbReference type="Proteomes" id="UP000002051">
    <property type="component" value="Chromosome 3"/>
</dbReference>
<dbReference type="Pfam" id="PF03080">
    <property type="entry name" value="Neprosin"/>
    <property type="match status" value="1"/>
</dbReference>
<name>G7JBH2_MEDTR</name>
<dbReference type="KEGG" id="mtr:11428634"/>
<keyword evidence="4" id="KW-1185">Reference proteome</keyword>
<organism evidence="2 4">
    <name type="scientific">Medicago truncatula</name>
    <name type="common">Barrel medic</name>
    <name type="synonym">Medicago tribuloides</name>
    <dbReference type="NCBI Taxonomy" id="3880"/>
    <lineage>
        <taxon>Eukaryota</taxon>
        <taxon>Viridiplantae</taxon>
        <taxon>Streptophyta</taxon>
        <taxon>Embryophyta</taxon>
        <taxon>Tracheophyta</taxon>
        <taxon>Spermatophyta</taxon>
        <taxon>Magnoliopsida</taxon>
        <taxon>eudicotyledons</taxon>
        <taxon>Gunneridae</taxon>
        <taxon>Pentapetalae</taxon>
        <taxon>rosids</taxon>
        <taxon>fabids</taxon>
        <taxon>Fabales</taxon>
        <taxon>Fabaceae</taxon>
        <taxon>Papilionoideae</taxon>
        <taxon>50 kb inversion clade</taxon>
        <taxon>NPAAA clade</taxon>
        <taxon>Hologalegina</taxon>
        <taxon>IRL clade</taxon>
        <taxon>Trifolieae</taxon>
        <taxon>Medicago</taxon>
    </lineage>
</organism>
<dbReference type="OrthoDB" id="1379661at2759"/>
<feature type="domain" description="Neprosin PEP catalytic" evidence="1">
    <location>
        <begin position="185"/>
        <end position="434"/>
    </location>
</feature>
<gene>
    <name evidence="3" type="primary">11428634</name>
    <name evidence="2" type="ordered locus">MTR_3g095890</name>
</gene>
<evidence type="ECO:0000313" key="3">
    <source>
        <dbReference type="EnsemblPlants" id="AES72832"/>
    </source>
</evidence>
<dbReference type="PANTHER" id="PTHR31589:SF175">
    <property type="entry name" value="CARBOXYL-TERMINAL PEPTIDASE"/>
    <property type="match status" value="1"/>
</dbReference>
<dbReference type="AlphaFoldDB" id="G7JBH2"/>
<evidence type="ECO:0000313" key="2">
    <source>
        <dbReference type="EMBL" id="AES72832.1"/>
    </source>
</evidence>
<dbReference type="Pfam" id="PF14365">
    <property type="entry name" value="Neprosin_AP"/>
    <property type="match status" value="1"/>
</dbReference>
<dbReference type="PANTHER" id="PTHR31589">
    <property type="entry name" value="PROTEIN, PUTATIVE (DUF239)-RELATED-RELATED"/>
    <property type="match status" value="1"/>
</dbReference>
<dbReference type="InterPro" id="IPR025521">
    <property type="entry name" value="Neprosin_propep"/>
</dbReference>
<dbReference type="PROSITE" id="PS52045">
    <property type="entry name" value="NEPROSIN_PEP_CD"/>
    <property type="match status" value="1"/>
</dbReference>
<proteinExistence type="predicted"/>
<sequence>MGLYLIPSTKVCFINVKRQHKCGAAPTKTNIDFSSLIISMLLHMLVLVSLVYPINSLETSNHQLINQTFRSDEEFRNFKKMIAADLQRINKPAVKTIHSPDGDIIDCVLTHKQPAFDHPLLKGQKPLDPPERLRWHNQIDNLSDIFQLWSLSGESCPEGTIPIRRTTEQDILRAGSLNRFERKFTDASNGHEHSVGYLEGGVYKGAKANLNVWAPHVESQEFSLAQIWVLSGTFEKDLNSIEAGWQVSPQLYGDNRPRIFIYWTADAYKHGCYNLKCPGFVQISKKFALGAGISPVSKYNGQQFDIILSIRKDPKDGNWWLNYGPGNGIALGYWPSSLFTHLKDNADKIQFGGEIINTKSSGSHTSTQMGSGHYAEEGNGKAAYINDIQVLDSNNKVIVSPDLKYFVESPNCYTIHKDGKYLYYGGPGRNQKCT</sequence>
<reference evidence="2 4" key="1">
    <citation type="journal article" date="2011" name="Nature">
        <title>The Medicago genome provides insight into the evolution of rhizobial symbioses.</title>
        <authorList>
            <person name="Young N.D."/>
            <person name="Debelle F."/>
            <person name="Oldroyd G.E."/>
            <person name="Geurts R."/>
            <person name="Cannon S.B."/>
            <person name="Udvardi M.K."/>
            <person name="Benedito V.A."/>
            <person name="Mayer K.F."/>
            <person name="Gouzy J."/>
            <person name="Schoof H."/>
            <person name="Van de Peer Y."/>
            <person name="Proost S."/>
            <person name="Cook D.R."/>
            <person name="Meyers B.C."/>
            <person name="Spannagl M."/>
            <person name="Cheung F."/>
            <person name="De Mita S."/>
            <person name="Krishnakumar V."/>
            <person name="Gundlach H."/>
            <person name="Zhou S."/>
            <person name="Mudge J."/>
            <person name="Bharti A.K."/>
            <person name="Murray J.D."/>
            <person name="Naoumkina M.A."/>
            <person name="Rosen B."/>
            <person name="Silverstein K.A."/>
            <person name="Tang H."/>
            <person name="Rombauts S."/>
            <person name="Zhao P.X."/>
            <person name="Zhou P."/>
            <person name="Barbe V."/>
            <person name="Bardou P."/>
            <person name="Bechner M."/>
            <person name="Bellec A."/>
            <person name="Berger A."/>
            <person name="Berges H."/>
            <person name="Bidwell S."/>
            <person name="Bisseling T."/>
            <person name="Choisne N."/>
            <person name="Couloux A."/>
            <person name="Denny R."/>
            <person name="Deshpande S."/>
            <person name="Dai X."/>
            <person name="Doyle J.J."/>
            <person name="Dudez A.M."/>
            <person name="Farmer A.D."/>
            <person name="Fouteau S."/>
            <person name="Franken C."/>
            <person name="Gibelin C."/>
            <person name="Gish J."/>
            <person name="Goldstein S."/>
            <person name="Gonzalez A.J."/>
            <person name="Green P.J."/>
            <person name="Hallab A."/>
            <person name="Hartog M."/>
            <person name="Hua A."/>
            <person name="Humphray S.J."/>
            <person name="Jeong D.H."/>
            <person name="Jing Y."/>
            <person name="Jocker A."/>
            <person name="Kenton S.M."/>
            <person name="Kim D.J."/>
            <person name="Klee K."/>
            <person name="Lai H."/>
            <person name="Lang C."/>
            <person name="Lin S."/>
            <person name="Macmil S.L."/>
            <person name="Magdelenat G."/>
            <person name="Matthews L."/>
            <person name="McCorrison J."/>
            <person name="Monaghan E.L."/>
            <person name="Mun J.H."/>
            <person name="Najar F.Z."/>
            <person name="Nicholson C."/>
            <person name="Noirot C."/>
            <person name="O'Bleness M."/>
            <person name="Paule C.R."/>
            <person name="Poulain J."/>
            <person name="Prion F."/>
            <person name="Qin B."/>
            <person name="Qu C."/>
            <person name="Retzel E.F."/>
            <person name="Riddle C."/>
            <person name="Sallet E."/>
            <person name="Samain S."/>
            <person name="Samson N."/>
            <person name="Sanders I."/>
            <person name="Saurat O."/>
            <person name="Scarpelli C."/>
            <person name="Schiex T."/>
            <person name="Segurens B."/>
            <person name="Severin A.J."/>
            <person name="Sherrier D.J."/>
            <person name="Shi R."/>
            <person name="Sims S."/>
            <person name="Singer S.R."/>
            <person name="Sinharoy S."/>
            <person name="Sterck L."/>
            <person name="Viollet A."/>
            <person name="Wang B.B."/>
            <person name="Wang K."/>
            <person name="Wang M."/>
            <person name="Wang X."/>
            <person name="Warfsmann J."/>
            <person name="Weissenbach J."/>
            <person name="White D.D."/>
            <person name="White J.D."/>
            <person name="Wiley G.B."/>
            <person name="Wincker P."/>
            <person name="Xing Y."/>
            <person name="Yang L."/>
            <person name="Yao Z."/>
            <person name="Ying F."/>
            <person name="Zhai J."/>
            <person name="Zhou L."/>
            <person name="Zuber A."/>
            <person name="Denarie J."/>
            <person name="Dixon R.A."/>
            <person name="May G.D."/>
            <person name="Schwartz D.C."/>
            <person name="Rogers J."/>
            <person name="Quetier F."/>
            <person name="Town C.D."/>
            <person name="Roe B.A."/>
        </authorList>
    </citation>
    <scope>NUCLEOTIDE SEQUENCE [LARGE SCALE GENOMIC DNA]</scope>
    <source>
        <strain evidence="2">A17</strain>
        <strain evidence="3 4">cv. Jemalong A17</strain>
    </source>
</reference>
<reference evidence="2 4" key="2">
    <citation type="journal article" date="2014" name="BMC Genomics">
        <title>An improved genome release (version Mt4.0) for the model legume Medicago truncatula.</title>
        <authorList>
            <person name="Tang H."/>
            <person name="Krishnakumar V."/>
            <person name="Bidwell S."/>
            <person name="Rosen B."/>
            <person name="Chan A."/>
            <person name="Zhou S."/>
            <person name="Gentzbittel L."/>
            <person name="Childs K.L."/>
            <person name="Yandell M."/>
            <person name="Gundlach H."/>
            <person name="Mayer K.F."/>
            <person name="Schwartz D.C."/>
            <person name="Town C.D."/>
        </authorList>
    </citation>
    <scope>GENOME REANNOTATION</scope>
    <source>
        <strain evidence="3 4">cv. Jemalong A17</strain>
    </source>
</reference>
<reference evidence="3" key="3">
    <citation type="submission" date="2015-04" db="UniProtKB">
        <authorList>
            <consortium name="EnsemblPlants"/>
        </authorList>
    </citation>
    <scope>IDENTIFICATION</scope>
    <source>
        <strain evidence="3">cv. Jemalong A17</strain>
    </source>
</reference>
<dbReference type="HOGENOM" id="CLU_030538_1_1_1"/>
<evidence type="ECO:0000259" key="1">
    <source>
        <dbReference type="PROSITE" id="PS52045"/>
    </source>
</evidence>
<evidence type="ECO:0000313" key="4">
    <source>
        <dbReference type="Proteomes" id="UP000002051"/>
    </source>
</evidence>
<dbReference type="OMA" id="AIRITVW"/>
<dbReference type="PaxDb" id="3880-AES72832"/>
<dbReference type="InterPro" id="IPR004314">
    <property type="entry name" value="Neprosin"/>
</dbReference>